<keyword evidence="3 10" id="KW-0328">Glycosyltransferase</keyword>
<evidence type="ECO:0000256" key="7">
    <source>
        <dbReference type="ARBA" id="ARBA00022989"/>
    </source>
</evidence>
<comment type="similarity">
    <text evidence="2 10">Belongs to the glycosyltransferase 31 family.</text>
</comment>
<evidence type="ECO:0000256" key="6">
    <source>
        <dbReference type="ARBA" id="ARBA00022968"/>
    </source>
</evidence>
<evidence type="ECO:0000313" key="11">
    <source>
        <dbReference type="EMBL" id="CAB3993823.1"/>
    </source>
</evidence>
<dbReference type="GO" id="GO:0006493">
    <property type="term" value="P:protein O-linked glycosylation"/>
    <property type="evidence" value="ECO:0007669"/>
    <property type="project" value="TreeGrafter"/>
</dbReference>
<evidence type="ECO:0000256" key="9">
    <source>
        <dbReference type="ARBA" id="ARBA00023136"/>
    </source>
</evidence>
<dbReference type="Pfam" id="PF01762">
    <property type="entry name" value="Galactosyl_T"/>
    <property type="match status" value="1"/>
</dbReference>
<keyword evidence="7" id="KW-1133">Transmembrane helix</keyword>
<keyword evidence="6" id="KW-0735">Signal-anchor</keyword>
<protein>
    <recommendedName>
        <fullName evidence="10">Hexosyltransferase</fullName>
        <ecNumber evidence="10">2.4.1.-</ecNumber>
    </recommendedName>
</protein>
<dbReference type="InterPro" id="IPR002659">
    <property type="entry name" value="Glyco_trans_31"/>
</dbReference>
<dbReference type="Proteomes" id="UP001152795">
    <property type="component" value="Unassembled WGS sequence"/>
</dbReference>
<gene>
    <name evidence="11" type="ORF">PACLA_8A065089</name>
</gene>
<dbReference type="EC" id="2.4.1.-" evidence="10"/>
<organism evidence="11 12">
    <name type="scientific">Paramuricea clavata</name>
    <name type="common">Red gorgonian</name>
    <name type="synonym">Violescent sea-whip</name>
    <dbReference type="NCBI Taxonomy" id="317549"/>
    <lineage>
        <taxon>Eukaryota</taxon>
        <taxon>Metazoa</taxon>
        <taxon>Cnidaria</taxon>
        <taxon>Anthozoa</taxon>
        <taxon>Octocorallia</taxon>
        <taxon>Malacalcyonacea</taxon>
        <taxon>Plexauridae</taxon>
        <taxon>Paramuricea</taxon>
    </lineage>
</organism>
<dbReference type="EMBL" id="CACRXK020002333">
    <property type="protein sequence ID" value="CAB3993823.1"/>
    <property type="molecule type" value="Genomic_DNA"/>
</dbReference>
<evidence type="ECO:0000256" key="2">
    <source>
        <dbReference type="ARBA" id="ARBA00008661"/>
    </source>
</evidence>
<reference evidence="11" key="1">
    <citation type="submission" date="2020-04" db="EMBL/GenBank/DDBJ databases">
        <authorList>
            <person name="Alioto T."/>
            <person name="Alioto T."/>
            <person name="Gomez Garrido J."/>
        </authorList>
    </citation>
    <scope>NUCLEOTIDE SEQUENCE</scope>
    <source>
        <strain evidence="11">A484AB</strain>
    </source>
</reference>
<keyword evidence="12" id="KW-1185">Reference proteome</keyword>
<dbReference type="AlphaFoldDB" id="A0A6S7GQ43"/>
<proteinExistence type="inferred from homology"/>
<dbReference type="PANTHER" id="PTHR11214">
    <property type="entry name" value="BETA-1,3-N-ACETYLGLUCOSAMINYLTRANSFERASE"/>
    <property type="match status" value="1"/>
</dbReference>
<sequence length="234" mass="27104">MGDERKKNLRWLLVFVVGKAGPGTNDDELNMAEAGQHNDMLIGNITDNYINNVVKFYMGQVWASKFDIKYTFKTDDDVYVRIPRVLEYLVNAKFPRPFYGGMTYLPIRVNRVIGGKWTVSWKYFGEVNFPMFNAGAFFVLSTDLLNKLFNYVYIREPFHTDDAYVGVAMRYIGVKIRTIFSFAVRPDMSEFIHKAEDCKILRLDGYGHNMDPESTRFLHNRLTILACGSMHLKC</sequence>
<evidence type="ECO:0000256" key="3">
    <source>
        <dbReference type="ARBA" id="ARBA00022676"/>
    </source>
</evidence>
<evidence type="ECO:0000256" key="4">
    <source>
        <dbReference type="ARBA" id="ARBA00022679"/>
    </source>
</evidence>
<evidence type="ECO:0000313" key="12">
    <source>
        <dbReference type="Proteomes" id="UP001152795"/>
    </source>
</evidence>
<evidence type="ECO:0000256" key="1">
    <source>
        <dbReference type="ARBA" id="ARBA00004323"/>
    </source>
</evidence>
<evidence type="ECO:0000256" key="10">
    <source>
        <dbReference type="RuleBase" id="RU363063"/>
    </source>
</evidence>
<evidence type="ECO:0000256" key="8">
    <source>
        <dbReference type="ARBA" id="ARBA00023034"/>
    </source>
</evidence>
<dbReference type="Gene3D" id="3.90.550.50">
    <property type="match status" value="1"/>
</dbReference>
<keyword evidence="8 10" id="KW-0333">Golgi apparatus</keyword>
<evidence type="ECO:0000256" key="5">
    <source>
        <dbReference type="ARBA" id="ARBA00022692"/>
    </source>
</evidence>
<keyword evidence="5" id="KW-0812">Transmembrane</keyword>
<name>A0A6S7GQ43_PARCT</name>
<accession>A0A6S7GQ43</accession>
<keyword evidence="9" id="KW-0472">Membrane</keyword>
<dbReference type="PANTHER" id="PTHR11214:SF376">
    <property type="entry name" value="HEXOSYLTRANSFERASE"/>
    <property type="match status" value="1"/>
</dbReference>
<keyword evidence="4" id="KW-0808">Transferase</keyword>
<dbReference type="GO" id="GO:0000139">
    <property type="term" value="C:Golgi membrane"/>
    <property type="evidence" value="ECO:0007669"/>
    <property type="project" value="UniProtKB-SubCell"/>
</dbReference>
<dbReference type="OrthoDB" id="5964716at2759"/>
<comment type="subcellular location">
    <subcellularLocation>
        <location evidence="1 10">Golgi apparatus membrane</location>
        <topology evidence="1 10">Single-pass type II membrane protein</topology>
    </subcellularLocation>
</comment>
<dbReference type="GO" id="GO:0016758">
    <property type="term" value="F:hexosyltransferase activity"/>
    <property type="evidence" value="ECO:0007669"/>
    <property type="project" value="InterPro"/>
</dbReference>
<comment type="caution">
    <text evidence="11">The sequence shown here is derived from an EMBL/GenBank/DDBJ whole genome shotgun (WGS) entry which is preliminary data.</text>
</comment>